<dbReference type="InterPro" id="IPR051552">
    <property type="entry name" value="HptR"/>
</dbReference>
<dbReference type="OrthoDB" id="342399at2"/>
<dbReference type="Gene3D" id="1.10.10.60">
    <property type="entry name" value="Homeodomain-like"/>
    <property type="match status" value="2"/>
</dbReference>
<reference evidence="12" key="1">
    <citation type="submission" date="2016-10" db="EMBL/GenBank/DDBJ databases">
        <authorList>
            <person name="Varghese N."/>
            <person name="Submissions S."/>
        </authorList>
    </citation>
    <scope>NUCLEOTIDE SEQUENCE [LARGE SCALE GENOMIC DNA]</scope>
    <source>
        <strain evidence="12">CGMCC 1.11012</strain>
    </source>
</reference>
<dbReference type="SMART" id="SM00342">
    <property type="entry name" value="HTH_ARAC"/>
    <property type="match status" value="1"/>
</dbReference>
<name>A0A1G8GJD6_9BACL</name>
<dbReference type="STRING" id="1174501.SAMN05216192_102116"/>
<dbReference type="EMBL" id="FNDX01000002">
    <property type="protein sequence ID" value="SDH94509.1"/>
    <property type="molecule type" value="Genomic_DNA"/>
</dbReference>
<keyword evidence="2" id="KW-0963">Cytoplasm</keyword>
<dbReference type="InterPro" id="IPR001789">
    <property type="entry name" value="Sig_transdc_resp-reg_receiver"/>
</dbReference>
<dbReference type="RefSeq" id="WP_090711780.1">
    <property type="nucleotide sequence ID" value="NZ_CBCSKY010000013.1"/>
</dbReference>
<evidence type="ECO:0000256" key="8">
    <source>
        <dbReference type="PROSITE-ProRule" id="PRU00169"/>
    </source>
</evidence>
<evidence type="ECO:0000256" key="7">
    <source>
        <dbReference type="ARBA" id="ARBA00023163"/>
    </source>
</evidence>
<evidence type="ECO:0000256" key="1">
    <source>
        <dbReference type="ARBA" id="ARBA00004496"/>
    </source>
</evidence>
<feature type="domain" description="HTH araC/xylS-type" evidence="9">
    <location>
        <begin position="425"/>
        <end position="524"/>
    </location>
</feature>
<keyword evidence="4" id="KW-0902">Two-component regulatory system</keyword>
<organism evidence="11 12">
    <name type="scientific">Paenibacillus typhae</name>
    <dbReference type="NCBI Taxonomy" id="1174501"/>
    <lineage>
        <taxon>Bacteria</taxon>
        <taxon>Bacillati</taxon>
        <taxon>Bacillota</taxon>
        <taxon>Bacilli</taxon>
        <taxon>Bacillales</taxon>
        <taxon>Paenibacillaceae</taxon>
        <taxon>Paenibacillus</taxon>
    </lineage>
</organism>
<evidence type="ECO:0000256" key="3">
    <source>
        <dbReference type="ARBA" id="ARBA00022553"/>
    </source>
</evidence>
<dbReference type="PANTHER" id="PTHR42713:SF3">
    <property type="entry name" value="TRANSCRIPTIONAL REGULATORY PROTEIN HPTR"/>
    <property type="match status" value="1"/>
</dbReference>
<dbReference type="InterPro" id="IPR009057">
    <property type="entry name" value="Homeodomain-like_sf"/>
</dbReference>
<dbReference type="InterPro" id="IPR011006">
    <property type="entry name" value="CheY-like_superfamily"/>
</dbReference>
<dbReference type="SUPFAM" id="SSF46689">
    <property type="entry name" value="Homeodomain-like"/>
    <property type="match status" value="1"/>
</dbReference>
<dbReference type="SMART" id="SM00448">
    <property type="entry name" value="REC"/>
    <property type="match status" value="1"/>
</dbReference>
<evidence type="ECO:0000256" key="4">
    <source>
        <dbReference type="ARBA" id="ARBA00023012"/>
    </source>
</evidence>
<proteinExistence type="predicted"/>
<dbReference type="GO" id="GO:0000160">
    <property type="term" value="P:phosphorelay signal transduction system"/>
    <property type="evidence" value="ECO:0007669"/>
    <property type="project" value="UniProtKB-KW"/>
</dbReference>
<keyword evidence="5" id="KW-0805">Transcription regulation</keyword>
<dbReference type="PANTHER" id="PTHR42713">
    <property type="entry name" value="HISTIDINE KINASE-RELATED"/>
    <property type="match status" value="1"/>
</dbReference>
<evidence type="ECO:0000259" key="10">
    <source>
        <dbReference type="PROSITE" id="PS50110"/>
    </source>
</evidence>
<dbReference type="InterPro" id="IPR018060">
    <property type="entry name" value="HTH_AraC"/>
</dbReference>
<accession>A0A1G8GJD6</accession>
<keyword evidence="12" id="KW-1185">Reference proteome</keyword>
<dbReference type="Proteomes" id="UP000199050">
    <property type="component" value="Unassembled WGS sequence"/>
</dbReference>
<evidence type="ECO:0000313" key="12">
    <source>
        <dbReference type="Proteomes" id="UP000199050"/>
    </source>
</evidence>
<evidence type="ECO:0000256" key="2">
    <source>
        <dbReference type="ARBA" id="ARBA00022490"/>
    </source>
</evidence>
<dbReference type="SUPFAM" id="SSF52172">
    <property type="entry name" value="CheY-like"/>
    <property type="match status" value="1"/>
</dbReference>
<evidence type="ECO:0000313" key="11">
    <source>
        <dbReference type="EMBL" id="SDH94509.1"/>
    </source>
</evidence>
<keyword evidence="3 8" id="KW-0597">Phosphoprotein</keyword>
<dbReference type="GO" id="GO:0003700">
    <property type="term" value="F:DNA-binding transcription factor activity"/>
    <property type="evidence" value="ECO:0007669"/>
    <property type="project" value="InterPro"/>
</dbReference>
<keyword evidence="6" id="KW-0238">DNA-binding</keyword>
<dbReference type="Gene3D" id="3.40.50.2300">
    <property type="match status" value="1"/>
</dbReference>
<dbReference type="AlphaFoldDB" id="A0A1G8GJD6"/>
<dbReference type="PROSITE" id="PS01124">
    <property type="entry name" value="HTH_ARAC_FAMILY_2"/>
    <property type="match status" value="1"/>
</dbReference>
<dbReference type="InterPro" id="IPR041522">
    <property type="entry name" value="CdaR_GGDEF"/>
</dbReference>
<dbReference type="GO" id="GO:0043565">
    <property type="term" value="F:sequence-specific DNA binding"/>
    <property type="evidence" value="ECO:0007669"/>
    <property type="project" value="InterPro"/>
</dbReference>
<evidence type="ECO:0000259" key="9">
    <source>
        <dbReference type="PROSITE" id="PS01124"/>
    </source>
</evidence>
<dbReference type="Pfam" id="PF17853">
    <property type="entry name" value="GGDEF_2"/>
    <property type="match status" value="1"/>
</dbReference>
<keyword evidence="7" id="KW-0804">Transcription</keyword>
<feature type="domain" description="Response regulatory" evidence="10">
    <location>
        <begin position="5"/>
        <end position="122"/>
    </location>
</feature>
<sequence length="528" mass="60079">MGELKVLLVDDEYLIRNLMKMRIDWGKQGMTIIGEASNAVEALQFVDEHKPDIIFTDIYMPSIDGIEFSERVLKRYPDIKIVVVTGHDEFEYARKSIKLGITDFILKPIHASELLHVTDKLRQIINEERTRGQELEKLKEELKQNFPYLKEKFLYHWLNGTLLREEIHEKAAYFGVPLGVGAEALQIAAIEISPASTKQTEEQLILLRMECAKKIEAFFRENPLVIIFTDTRNQIILVHQNPDANLAAAYEVLITNLTESGGCTVSVGIGQKHENIEEANLGYQEACRALYYQAFIGKNQVICFEDIIENGNQQYQSNATLLHQLQFCLSVGSAEQVVEVLREIFSMSFSSVSQFRLAAMDVFRECQRAAIEQQIEDEPHFNETLISILTADHLPELTGALKSYVLNVAMAIYSKKQTKEGNLISQVKEYLKNNISNPEMGLASTAAAFFVSPGHLGRLMKKETGQTFVEYLTNIRMKKAETLLKRTDLKGYEIGEQVGITDPHYFSILFKKNLGRSMNEYRSSRNDV</sequence>
<feature type="modified residue" description="4-aspartylphosphate" evidence="8">
    <location>
        <position position="57"/>
    </location>
</feature>
<dbReference type="Pfam" id="PF12833">
    <property type="entry name" value="HTH_18"/>
    <property type="match status" value="1"/>
</dbReference>
<comment type="subcellular location">
    <subcellularLocation>
        <location evidence="1">Cytoplasm</location>
    </subcellularLocation>
</comment>
<dbReference type="CDD" id="cd17536">
    <property type="entry name" value="REC_YesN-like"/>
    <property type="match status" value="1"/>
</dbReference>
<evidence type="ECO:0000256" key="6">
    <source>
        <dbReference type="ARBA" id="ARBA00023125"/>
    </source>
</evidence>
<dbReference type="GO" id="GO:0005737">
    <property type="term" value="C:cytoplasm"/>
    <property type="evidence" value="ECO:0007669"/>
    <property type="project" value="UniProtKB-SubCell"/>
</dbReference>
<gene>
    <name evidence="11" type="ORF">SAMN05216192_102116</name>
</gene>
<evidence type="ECO:0000256" key="5">
    <source>
        <dbReference type="ARBA" id="ARBA00023015"/>
    </source>
</evidence>
<protein>
    <submittedName>
        <fullName evidence="11">Two-component system, response regulator YesN</fullName>
    </submittedName>
</protein>
<dbReference type="Pfam" id="PF00072">
    <property type="entry name" value="Response_reg"/>
    <property type="match status" value="1"/>
</dbReference>
<dbReference type="PROSITE" id="PS50110">
    <property type="entry name" value="RESPONSE_REGULATORY"/>
    <property type="match status" value="1"/>
</dbReference>